<evidence type="ECO:0000256" key="1">
    <source>
        <dbReference type="SAM" id="SignalP"/>
    </source>
</evidence>
<protein>
    <submittedName>
        <fullName evidence="2">Uncharacterized protein</fullName>
    </submittedName>
</protein>
<keyword evidence="1" id="KW-0732">Signal</keyword>
<gene>
    <name evidence="2" type="ORF">XELAEV_18029323mg</name>
</gene>
<feature type="chain" id="PRO_5038022317" evidence="1">
    <location>
        <begin position="23"/>
        <end position="89"/>
    </location>
</feature>
<accession>A0A974CT71</accession>
<evidence type="ECO:0000313" key="2">
    <source>
        <dbReference type="EMBL" id="OCT78216.1"/>
    </source>
</evidence>
<dbReference type="EMBL" id="CM004475">
    <property type="protein sequence ID" value="OCT78216.1"/>
    <property type="molecule type" value="Genomic_DNA"/>
</dbReference>
<name>A0A974CT71_XENLA</name>
<sequence>MDFKWTLYELFKILVNVILLSALPLTPKPVQTYKDTQLTDPKQRRTGACVGIPVNYQVVAFIDPEYANNLQWVLENGISDLGLATYFHS</sequence>
<feature type="signal peptide" evidence="1">
    <location>
        <begin position="1"/>
        <end position="22"/>
    </location>
</feature>
<proteinExistence type="predicted"/>
<evidence type="ECO:0000313" key="3">
    <source>
        <dbReference type="Proteomes" id="UP000694892"/>
    </source>
</evidence>
<organism evidence="2 3">
    <name type="scientific">Xenopus laevis</name>
    <name type="common">African clawed frog</name>
    <dbReference type="NCBI Taxonomy" id="8355"/>
    <lineage>
        <taxon>Eukaryota</taxon>
        <taxon>Metazoa</taxon>
        <taxon>Chordata</taxon>
        <taxon>Craniata</taxon>
        <taxon>Vertebrata</taxon>
        <taxon>Euteleostomi</taxon>
        <taxon>Amphibia</taxon>
        <taxon>Batrachia</taxon>
        <taxon>Anura</taxon>
        <taxon>Pipoidea</taxon>
        <taxon>Pipidae</taxon>
        <taxon>Xenopodinae</taxon>
        <taxon>Xenopus</taxon>
        <taxon>Xenopus</taxon>
    </lineage>
</organism>
<dbReference type="Proteomes" id="UP000694892">
    <property type="component" value="Chromosome 5S"/>
</dbReference>
<dbReference type="AlphaFoldDB" id="A0A974CT71"/>
<reference evidence="3" key="1">
    <citation type="journal article" date="2016" name="Nature">
        <title>Genome evolution in the allotetraploid frog Xenopus laevis.</title>
        <authorList>
            <person name="Session A.M."/>
            <person name="Uno Y."/>
            <person name="Kwon T."/>
            <person name="Chapman J.A."/>
            <person name="Toyoda A."/>
            <person name="Takahashi S."/>
            <person name="Fukui A."/>
            <person name="Hikosaka A."/>
            <person name="Suzuki A."/>
            <person name="Kondo M."/>
            <person name="van Heeringen S.J."/>
            <person name="Quigley I."/>
            <person name="Heinz S."/>
            <person name="Ogino H."/>
            <person name="Ochi H."/>
            <person name="Hellsten U."/>
            <person name="Lyons J.B."/>
            <person name="Simakov O."/>
            <person name="Putnam N."/>
            <person name="Stites J."/>
            <person name="Kuroki Y."/>
            <person name="Tanaka T."/>
            <person name="Michiue T."/>
            <person name="Watanabe M."/>
            <person name="Bogdanovic O."/>
            <person name="Lister R."/>
            <person name="Georgiou G."/>
            <person name="Paranjpe S.S."/>
            <person name="van Kruijsbergen I."/>
            <person name="Shu S."/>
            <person name="Carlson J."/>
            <person name="Kinoshita T."/>
            <person name="Ohta Y."/>
            <person name="Mawaribuchi S."/>
            <person name="Jenkins J."/>
            <person name="Grimwood J."/>
            <person name="Schmutz J."/>
            <person name="Mitros T."/>
            <person name="Mozaffari S.V."/>
            <person name="Suzuki Y."/>
            <person name="Haramoto Y."/>
            <person name="Yamamoto T.S."/>
            <person name="Takagi C."/>
            <person name="Heald R."/>
            <person name="Miller K."/>
            <person name="Haudenschild C."/>
            <person name="Kitzman J."/>
            <person name="Nakayama T."/>
            <person name="Izutsu Y."/>
            <person name="Robert J."/>
            <person name="Fortriede J."/>
            <person name="Burns K."/>
            <person name="Lotay V."/>
            <person name="Karimi K."/>
            <person name="Yasuoka Y."/>
            <person name="Dichmann D.S."/>
            <person name="Flajnik M.F."/>
            <person name="Houston D.W."/>
            <person name="Shendure J."/>
            <person name="DuPasquier L."/>
            <person name="Vize P.D."/>
            <person name="Zorn A.M."/>
            <person name="Ito M."/>
            <person name="Marcotte E.M."/>
            <person name="Wallingford J.B."/>
            <person name="Ito Y."/>
            <person name="Asashima M."/>
            <person name="Ueno N."/>
            <person name="Matsuda Y."/>
            <person name="Veenstra G.J."/>
            <person name="Fujiyama A."/>
            <person name="Harland R.M."/>
            <person name="Taira M."/>
            <person name="Rokhsar D.S."/>
        </authorList>
    </citation>
    <scope>NUCLEOTIDE SEQUENCE [LARGE SCALE GENOMIC DNA]</scope>
    <source>
        <strain evidence="3">J</strain>
    </source>
</reference>